<dbReference type="InterPro" id="IPR025537">
    <property type="entry name" value="DUF4423"/>
</dbReference>
<dbReference type="Proteomes" id="UP000075320">
    <property type="component" value="Unassembled WGS sequence"/>
</dbReference>
<gene>
    <name evidence="2" type="ORF">AZI86_01040</name>
</gene>
<dbReference type="SUPFAM" id="SSF47413">
    <property type="entry name" value="lambda repressor-like DNA-binding domains"/>
    <property type="match status" value="1"/>
</dbReference>
<dbReference type="RefSeq" id="WP_061833235.1">
    <property type="nucleotide sequence ID" value="NZ_LUKE01000001.1"/>
</dbReference>
<proteinExistence type="predicted"/>
<feature type="domain" description="HTH cro/C1-type" evidence="1">
    <location>
        <begin position="33"/>
        <end position="75"/>
    </location>
</feature>
<dbReference type="PROSITE" id="PS50943">
    <property type="entry name" value="HTH_CROC1"/>
    <property type="match status" value="1"/>
</dbReference>
<dbReference type="Gene3D" id="1.10.260.40">
    <property type="entry name" value="lambda repressor-like DNA-binding domains"/>
    <property type="match status" value="1"/>
</dbReference>
<comment type="caution">
    <text evidence="2">The sequence shown here is derived from an EMBL/GenBank/DDBJ whole genome shotgun (WGS) entry which is preliminary data.</text>
</comment>
<keyword evidence="3" id="KW-1185">Reference proteome</keyword>
<accession>A0A150WMH6</accession>
<name>A0A150WMH6_BDEBC</name>
<dbReference type="InterPro" id="IPR011873">
    <property type="entry name" value="CHP02147"/>
</dbReference>
<evidence type="ECO:0000313" key="2">
    <source>
        <dbReference type="EMBL" id="KYG65691.1"/>
    </source>
</evidence>
<evidence type="ECO:0000259" key="1">
    <source>
        <dbReference type="PROSITE" id="PS50943"/>
    </source>
</evidence>
<dbReference type="NCBIfam" id="TIGR02147">
    <property type="entry name" value="Fsuc_second"/>
    <property type="match status" value="1"/>
</dbReference>
<protein>
    <recommendedName>
        <fullName evidence="1">HTH cro/C1-type domain-containing protein</fullName>
    </recommendedName>
</protein>
<dbReference type="Pfam" id="PF01381">
    <property type="entry name" value="HTH_3"/>
    <property type="match status" value="1"/>
</dbReference>
<dbReference type="InterPro" id="IPR010982">
    <property type="entry name" value="Lambda_DNA-bd_dom_sf"/>
</dbReference>
<evidence type="ECO:0000313" key="3">
    <source>
        <dbReference type="Proteomes" id="UP000075320"/>
    </source>
</evidence>
<sequence>MTPNSNDMISGILREAFARRKKENKFFSFRLIAKKMDTSVSLISQIMNGKRSLTLEMIEDFSNVLDLDNDQYDELVKLIMNKKKVRASTGPLHLPDVKAPLTISTPVDWNAQPKQNFWVLQDWHYLAILDATYLADCDGTPAYFAKKLNLDLDVATEAIEEMLQDGLLEWKDGKLIKSANYNSFQSKANRADILSYHKSALKKSLEILETQSDEGQAEHRLVNSMTLTVPEDKVTWAKQQISQFLKAIAVELSQGPEEHVYQLSVQFVPLSVRE</sequence>
<dbReference type="EMBL" id="LUKE01000001">
    <property type="protein sequence ID" value="KYG65691.1"/>
    <property type="molecule type" value="Genomic_DNA"/>
</dbReference>
<organism evidence="2 3">
    <name type="scientific">Bdellovibrio bacteriovorus</name>
    <dbReference type="NCBI Taxonomy" id="959"/>
    <lineage>
        <taxon>Bacteria</taxon>
        <taxon>Pseudomonadati</taxon>
        <taxon>Bdellovibrionota</taxon>
        <taxon>Bdellovibrionia</taxon>
        <taxon>Bdellovibrionales</taxon>
        <taxon>Pseudobdellovibrionaceae</taxon>
        <taxon>Bdellovibrio</taxon>
    </lineage>
</organism>
<dbReference type="CDD" id="cd00093">
    <property type="entry name" value="HTH_XRE"/>
    <property type="match status" value="1"/>
</dbReference>
<dbReference type="GO" id="GO:0003677">
    <property type="term" value="F:DNA binding"/>
    <property type="evidence" value="ECO:0007669"/>
    <property type="project" value="InterPro"/>
</dbReference>
<dbReference type="InterPro" id="IPR001387">
    <property type="entry name" value="Cro/C1-type_HTH"/>
</dbReference>
<dbReference type="Pfam" id="PF14394">
    <property type="entry name" value="DUF4423"/>
    <property type="match status" value="1"/>
</dbReference>
<dbReference type="AlphaFoldDB" id="A0A150WMH6"/>
<reference evidence="2 3" key="1">
    <citation type="submission" date="2016-03" db="EMBL/GenBank/DDBJ databases">
        <authorList>
            <person name="Ploux O."/>
        </authorList>
    </citation>
    <scope>NUCLEOTIDE SEQUENCE [LARGE SCALE GENOMIC DNA]</scope>
    <source>
        <strain evidence="2 3">R0</strain>
    </source>
</reference>